<dbReference type="GO" id="GO:0005524">
    <property type="term" value="F:ATP binding"/>
    <property type="evidence" value="ECO:0007669"/>
    <property type="project" value="UniProtKB-UniRule"/>
</dbReference>
<evidence type="ECO:0000256" key="7">
    <source>
        <dbReference type="PROSITE-ProRule" id="PRU10141"/>
    </source>
</evidence>
<evidence type="ECO:0000256" key="2">
    <source>
        <dbReference type="ARBA" id="ARBA00022527"/>
    </source>
</evidence>
<proteinExistence type="predicted"/>
<accession>A0AA46WSH3</accession>
<evidence type="ECO:0000256" key="9">
    <source>
        <dbReference type="SAM" id="Phobius"/>
    </source>
</evidence>
<evidence type="ECO:0000313" key="12">
    <source>
        <dbReference type="Proteomes" id="UP001162740"/>
    </source>
</evidence>
<evidence type="ECO:0000256" key="3">
    <source>
        <dbReference type="ARBA" id="ARBA00022679"/>
    </source>
</evidence>
<protein>
    <recommendedName>
        <fullName evidence="1">non-specific serine/threonine protein kinase</fullName>
        <ecNumber evidence="1">2.7.11.1</ecNumber>
    </recommendedName>
</protein>
<keyword evidence="3" id="KW-0808">Transferase</keyword>
<keyword evidence="6 7" id="KW-0067">ATP-binding</keyword>
<dbReference type="PANTHER" id="PTHR43289">
    <property type="entry name" value="MITOGEN-ACTIVATED PROTEIN KINASE KINASE KINASE 20-RELATED"/>
    <property type="match status" value="1"/>
</dbReference>
<feature type="region of interest" description="Disordered" evidence="8">
    <location>
        <begin position="272"/>
        <end position="334"/>
    </location>
</feature>
<feature type="compositionally biased region" description="Pro residues" evidence="8">
    <location>
        <begin position="294"/>
        <end position="332"/>
    </location>
</feature>
<dbReference type="Gene3D" id="3.30.200.20">
    <property type="entry name" value="Phosphorylase Kinase, domain 1"/>
    <property type="match status" value="1"/>
</dbReference>
<evidence type="ECO:0000313" key="11">
    <source>
        <dbReference type="EMBL" id="UZF43453.1"/>
    </source>
</evidence>
<evidence type="ECO:0000259" key="10">
    <source>
        <dbReference type="PROSITE" id="PS50011"/>
    </source>
</evidence>
<dbReference type="PROSITE" id="PS00108">
    <property type="entry name" value="PROTEIN_KINASE_ST"/>
    <property type="match status" value="1"/>
</dbReference>
<dbReference type="InterPro" id="IPR011009">
    <property type="entry name" value="Kinase-like_dom_sf"/>
</dbReference>
<keyword evidence="9" id="KW-0812">Transmembrane</keyword>
<evidence type="ECO:0000256" key="1">
    <source>
        <dbReference type="ARBA" id="ARBA00012513"/>
    </source>
</evidence>
<evidence type="ECO:0000256" key="4">
    <source>
        <dbReference type="ARBA" id="ARBA00022741"/>
    </source>
</evidence>
<keyword evidence="5 11" id="KW-0418">Kinase</keyword>
<evidence type="ECO:0000256" key="5">
    <source>
        <dbReference type="ARBA" id="ARBA00022777"/>
    </source>
</evidence>
<dbReference type="Proteomes" id="UP001162740">
    <property type="component" value="Chromosome"/>
</dbReference>
<dbReference type="Pfam" id="PF00069">
    <property type="entry name" value="Pkinase"/>
    <property type="match status" value="1"/>
</dbReference>
<dbReference type="CDD" id="cd14014">
    <property type="entry name" value="STKc_PknB_like"/>
    <property type="match status" value="1"/>
</dbReference>
<evidence type="ECO:0000256" key="6">
    <source>
        <dbReference type="ARBA" id="ARBA00022840"/>
    </source>
</evidence>
<dbReference type="EC" id="2.7.11.1" evidence="1"/>
<feature type="compositionally biased region" description="Low complexity" evidence="8">
    <location>
        <begin position="370"/>
        <end position="398"/>
    </location>
</feature>
<dbReference type="PROSITE" id="PS00107">
    <property type="entry name" value="PROTEIN_KINASE_ATP"/>
    <property type="match status" value="1"/>
</dbReference>
<feature type="domain" description="Protein kinase" evidence="10">
    <location>
        <begin position="16"/>
        <end position="272"/>
    </location>
</feature>
<dbReference type="Gene3D" id="1.10.510.10">
    <property type="entry name" value="Transferase(Phosphotransferase) domain 1"/>
    <property type="match status" value="1"/>
</dbReference>
<sequence length="500" mass="53194">MGSATGRGTGETFGRYELQTRLGQGGMGQVWCAFDSVTDRQVAVKVLPPELADDAGYRARFDREARAVSKLRHPNVVPIHNFGEIDGRLYIDMALLEGEDLGTVLRREGSLPLDRTVRVIGQVAAALDAAHDSGLVHRDVKPANIVLHPSGHTYLIDFGIAHADGQTALTRDAGAIGTLAYMAPERFDGRSGPGSDIYALTCVLFQCLTGRPPFAADSTAQHIASHLTKPPPRPTGLVPGLPAALDGVVARGMAKRVEDRYRRAGELAEDLARSAMDRRPPRGAPVPLRKVRSGPPPTAVIPPTAVNPPDFPNTPDFPSPASMGPPPPPPTRAPRRGAVVALAVAAAVLVLGAVLAFVLGRDTGDSSAVATSPISTETSTPPTAPSSPESATSESPPSFERMATFVRDYYGLLPDDTEQAWALFDPHYAEKVGRAGFDEFWPTIRSVSVGAVEPRDASSVIVTLTFVTVDGRTESEKRWVSVAENRGRLSVYDSERIGAA</sequence>
<dbReference type="AlphaFoldDB" id="A0AA46WSH3"/>
<feature type="region of interest" description="Disordered" evidence="8">
    <location>
        <begin position="364"/>
        <end position="398"/>
    </location>
</feature>
<keyword evidence="9" id="KW-1133">Transmembrane helix</keyword>
<dbReference type="RefSeq" id="WP_059380827.1">
    <property type="nucleotide sequence ID" value="NZ_CP083974.1"/>
</dbReference>
<dbReference type="GO" id="GO:0004674">
    <property type="term" value="F:protein serine/threonine kinase activity"/>
    <property type="evidence" value="ECO:0007669"/>
    <property type="project" value="UniProtKB-KW"/>
</dbReference>
<dbReference type="FunFam" id="1.10.510.10:FF:000021">
    <property type="entry name" value="Serine/threonine protein kinase"/>
    <property type="match status" value="1"/>
</dbReference>
<evidence type="ECO:0000256" key="8">
    <source>
        <dbReference type="SAM" id="MobiDB-lite"/>
    </source>
</evidence>
<feature type="transmembrane region" description="Helical" evidence="9">
    <location>
        <begin position="338"/>
        <end position="359"/>
    </location>
</feature>
<gene>
    <name evidence="11" type="ORF">KUM34_016285</name>
</gene>
<keyword evidence="4 7" id="KW-0547">Nucleotide-binding</keyword>
<keyword evidence="2 11" id="KW-0723">Serine/threonine-protein kinase</keyword>
<reference evidence="11 12" key="1">
    <citation type="journal article" date="2021" name="Front. Microbiol.">
        <title>Bacterial Transformation of Aromatic Monomers in Softwood Black Liquor.</title>
        <authorList>
            <person name="Navas L.E."/>
            <person name="Dexter G."/>
            <person name="Liu J."/>
            <person name="Levy-Booth D."/>
            <person name="Cho M."/>
            <person name="Jang S.K."/>
            <person name="Mansfield S.D."/>
            <person name="Renneckar S."/>
            <person name="Mohn W.W."/>
            <person name="Eltis L.D."/>
        </authorList>
    </citation>
    <scope>NUCLEOTIDE SEQUENCE [LARGE SCALE GENOMIC DNA]</scope>
    <source>
        <strain evidence="11 12">GD02</strain>
    </source>
</reference>
<feature type="binding site" evidence="7">
    <location>
        <position position="45"/>
    </location>
    <ligand>
        <name>ATP</name>
        <dbReference type="ChEBI" id="CHEBI:30616"/>
    </ligand>
</feature>
<dbReference type="EMBL" id="CP083974">
    <property type="protein sequence ID" value="UZF43453.1"/>
    <property type="molecule type" value="Genomic_DNA"/>
</dbReference>
<organism evidence="11 12">
    <name type="scientific">Rhodococcus rhodochrous</name>
    <dbReference type="NCBI Taxonomy" id="1829"/>
    <lineage>
        <taxon>Bacteria</taxon>
        <taxon>Bacillati</taxon>
        <taxon>Actinomycetota</taxon>
        <taxon>Actinomycetes</taxon>
        <taxon>Mycobacteriales</taxon>
        <taxon>Nocardiaceae</taxon>
        <taxon>Rhodococcus</taxon>
    </lineage>
</organism>
<dbReference type="PANTHER" id="PTHR43289:SF6">
    <property type="entry name" value="SERINE_THREONINE-PROTEIN KINASE NEKL-3"/>
    <property type="match status" value="1"/>
</dbReference>
<dbReference type="InterPro" id="IPR008271">
    <property type="entry name" value="Ser/Thr_kinase_AS"/>
</dbReference>
<dbReference type="InterPro" id="IPR017441">
    <property type="entry name" value="Protein_kinase_ATP_BS"/>
</dbReference>
<dbReference type="SUPFAM" id="SSF56112">
    <property type="entry name" value="Protein kinase-like (PK-like)"/>
    <property type="match status" value="1"/>
</dbReference>
<keyword evidence="9" id="KW-0472">Membrane</keyword>
<dbReference type="PROSITE" id="PS50011">
    <property type="entry name" value="PROTEIN_KINASE_DOM"/>
    <property type="match status" value="1"/>
</dbReference>
<name>A0AA46WSH3_RHORH</name>
<dbReference type="InterPro" id="IPR000719">
    <property type="entry name" value="Prot_kinase_dom"/>
</dbReference>
<dbReference type="SMART" id="SM00220">
    <property type="entry name" value="S_TKc"/>
    <property type="match status" value="1"/>
</dbReference>